<reference evidence="2 3" key="1">
    <citation type="journal article" date="2016" name="Nat. Commun.">
        <title>Thousands of microbial genomes shed light on interconnected biogeochemical processes in an aquifer system.</title>
        <authorList>
            <person name="Anantharaman K."/>
            <person name="Brown C.T."/>
            <person name="Hug L.A."/>
            <person name="Sharon I."/>
            <person name="Castelle C.J."/>
            <person name="Probst A.J."/>
            <person name="Thomas B.C."/>
            <person name="Singh A."/>
            <person name="Wilkins M.J."/>
            <person name="Karaoz U."/>
            <person name="Brodie E.L."/>
            <person name="Williams K.H."/>
            <person name="Hubbard S.S."/>
            <person name="Banfield J.F."/>
        </authorList>
    </citation>
    <scope>NUCLEOTIDE SEQUENCE [LARGE SCALE GENOMIC DNA]</scope>
</reference>
<comment type="caution">
    <text evidence="2">The sequence shown here is derived from an EMBL/GenBank/DDBJ whole genome shotgun (WGS) entry which is preliminary data.</text>
</comment>
<dbReference type="Proteomes" id="UP000179324">
    <property type="component" value="Unassembled WGS sequence"/>
</dbReference>
<protein>
    <submittedName>
        <fullName evidence="2">Uncharacterized protein</fullName>
    </submittedName>
</protein>
<dbReference type="AlphaFoldDB" id="A0A1F6BR20"/>
<feature type="transmembrane region" description="Helical" evidence="1">
    <location>
        <begin position="18"/>
        <end position="38"/>
    </location>
</feature>
<keyword evidence="1" id="KW-0812">Transmembrane</keyword>
<accession>A0A1F6BR20</accession>
<dbReference type="EMBL" id="MFKI01000013">
    <property type="protein sequence ID" value="OGG39379.1"/>
    <property type="molecule type" value="Genomic_DNA"/>
</dbReference>
<name>A0A1F6BR20_9BACT</name>
<organism evidence="2 3">
    <name type="scientific">Candidatus Jorgensenbacteria bacterium GWC1_48_12</name>
    <dbReference type="NCBI Taxonomy" id="1798469"/>
    <lineage>
        <taxon>Bacteria</taxon>
        <taxon>Candidatus Joergenseniibacteriota</taxon>
    </lineage>
</organism>
<keyword evidence="1" id="KW-1133">Transmembrane helix</keyword>
<evidence type="ECO:0000313" key="3">
    <source>
        <dbReference type="Proteomes" id="UP000179324"/>
    </source>
</evidence>
<keyword evidence="1" id="KW-0472">Membrane</keyword>
<evidence type="ECO:0000256" key="1">
    <source>
        <dbReference type="SAM" id="Phobius"/>
    </source>
</evidence>
<feature type="transmembrane region" description="Helical" evidence="1">
    <location>
        <begin position="82"/>
        <end position="101"/>
    </location>
</feature>
<sequence>MICDLWAGLIYCEKAMEFILKFILLSSFLLVALFGFAVMANGSAHCLASLMKGAACPEGLFGFASFHIGFFKNFSSAVFSNVGLLAAFLVLGFLSAAVIGLRKKLLFTVPSFSRNIYDASEQSPSARKIRKWLSLLETSPTFAFTR</sequence>
<proteinExistence type="predicted"/>
<evidence type="ECO:0000313" key="2">
    <source>
        <dbReference type="EMBL" id="OGG39379.1"/>
    </source>
</evidence>
<gene>
    <name evidence="2" type="ORF">A2127_00240</name>
</gene>